<dbReference type="AlphaFoldDB" id="A0AAN5DG22"/>
<dbReference type="EMBL" id="BTRK01000006">
    <property type="protein sequence ID" value="GMR62871.1"/>
    <property type="molecule type" value="Genomic_DNA"/>
</dbReference>
<name>A0AAN5DG22_9BILA</name>
<feature type="non-terminal residue" evidence="2">
    <location>
        <position position="1"/>
    </location>
</feature>
<reference evidence="3" key="1">
    <citation type="submission" date="2022-10" db="EMBL/GenBank/DDBJ databases">
        <title>Genome assembly of Pristionchus species.</title>
        <authorList>
            <person name="Yoshida K."/>
            <person name="Sommer R.J."/>
        </authorList>
    </citation>
    <scope>NUCLEOTIDE SEQUENCE [LARGE SCALE GENOMIC DNA]</scope>
    <source>
        <strain evidence="3">RS5460</strain>
    </source>
</reference>
<sequence>SNNVITDQDNGGLRKRKRSPIPIATRSSARLAKLKSGREPFGQNQDETKDLAPIMWSIIDLVHEDVFALRSASPYLRDRVDEYIMLRPPLPVCTVLRIYDDLHIPDSDPKVKMEAYVQRRNAKLFDLRMLNQSSIDVVDRVNRHGDPVSVSYKREWRLSDANDDVLEHMRDCLGPRVGKLDLYVHDWQTLLAKFFKVFENLRVRKLAMLVGTMSNPVRSRLLSIVDTHKVEHLMITVRAVTAANPVKVLIDLSAIVRTLHIVQWPLPWLVPISDAKTAVKNRCARPCPILTRPPSY</sequence>
<dbReference type="Proteomes" id="UP001328107">
    <property type="component" value="Unassembled WGS sequence"/>
</dbReference>
<evidence type="ECO:0000313" key="3">
    <source>
        <dbReference type="Proteomes" id="UP001328107"/>
    </source>
</evidence>
<gene>
    <name evidence="2" type="ORF">PMAYCL1PPCAC_33066</name>
</gene>
<evidence type="ECO:0000313" key="2">
    <source>
        <dbReference type="EMBL" id="GMR62871.1"/>
    </source>
</evidence>
<comment type="caution">
    <text evidence="2">The sequence shown here is derived from an EMBL/GenBank/DDBJ whole genome shotgun (WGS) entry which is preliminary data.</text>
</comment>
<organism evidence="2 3">
    <name type="scientific">Pristionchus mayeri</name>
    <dbReference type="NCBI Taxonomy" id="1317129"/>
    <lineage>
        <taxon>Eukaryota</taxon>
        <taxon>Metazoa</taxon>
        <taxon>Ecdysozoa</taxon>
        <taxon>Nematoda</taxon>
        <taxon>Chromadorea</taxon>
        <taxon>Rhabditida</taxon>
        <taxon>Rhabditina</taxon>
        <taxon>Diplogasteromorpha</taxon>
        <taxon>Diplogasteroidea</taxon>
        <taxon>Neodiplogasteridae</taxon>
        <taxon>Pristionchus</taxon>
    </lineage>
</organism>
<feature type="region of interest" description="Disordered" evidence="1">
    <location>
        <begin position="1"/>
        <end position="20"/>
    </location>
</feature>
<feature type="non-terminal residue" evidence="2">
    <location>
        <position position="296"/>
    </location>
</feature>
<protein>
    <submittedName>
        <fullName evidence="2">Uncharacterized protein</fullName>
    </submittedName>
</protein>
<accession>A0AAN5DG22</accession>
<keyword evidence="3" id="KW-1185">Reference proteome</keyword>
<proteinExistence type="predicted"/>
<evidence type="ECO:0000256" key="1">
    <source>
        <dbReference type="SAM" id="MobiDB-lite"/>
    </source>
</evidence>